<protein>
    <recommendedName>
        <fullName evidence="3">Fungal N-terminal domain-containing protein</fullName>
    </recommendedName>
</protein>
<gene>
    <name evidence="1" type="ORF">Daus18300_004423</name>
</gene>
<keyword evidence="2" id="KW-1185">Reference proteome</keyword>
<evidence type="ECO:0008006" key="3">
    <source>
        <dbReference type="Google" id="ProtNLM"/>
    </source>
</evidence>
<proteinExistence type="predicted"/>
<name>A0ABR3X8Q2_9PEZI</name>
<dbReference type="Proteomes" id="UP001583177">
    <property type="component" value="Unassembled WGS sequence"/>
</dbReference>
<evidence type="ECO:0000313" key="1">
    <source>
        <dbReference type="EMBL" id="KAL1872054.1"/>
    </source>
</evidence>
<accession>A0ABR3X8Q2</accession>
<comment type="caution">
    <text evidence="1">The sequence shown here is derived from an EMBL/GenBank/DDBJ whole genome shotgun (WGS) entry which is preliminary data.</text>
</comment>
<organism evidence="1 2">
    <name type="scientific">Diaporthe australafricana</name>
    <dbReference type="NCBI Taxonomy" id="127596"/>
    <lineage>
        <taxon>Eukaryota</taxon>
        <taxon>Fungi</taxon>
        <taxon>Dikarya</taxon>
        <taxon>Ascomycota</taxon>
        <taxon>Pezizomycotina</taxon>
        <taxon>Sordariomycetes</taxon>
        <taxon>Sordariomycetidae</taxon>
        <taxon>Diaporthales</taxon>
        <taxon>Diaporthaceae</taxon>
        <taxon>Diaporthe</taxon>
    </lineage>
</organism>
<reference evidence="1 2" key="1">
    <citation type="journal article" date="2024" name="IMA Fungus">
        <title>IMA Genome - F19 : A genome assembly and annotation guide to empower mycologists, including annotated draft genome sequences of Ceratocystis pirilliformis, Diaporthe australafricana, Fusarium ophioides, Paecilomyces lecythidis, and Sporothrix stenoceras.</title>
        <authorList>
            <person name="Aylward J."/>
            <person name="Wilson A.M."/>
            <person name="Visagie C.M."/>
            <person name="Spraker J."/>
            <person name="Barnes I."/>
            <person name="Buitendag C."/>
            <person name="Ceriani C."/>
            <person name="Del Mar Angel L."/>
            <person name="du Plessis D."/>
            <person name="Fuchs T."/>
            <person name="Gasser K."/>
            <person name="Kramer D."/>
            <person name="Li W."/>
            <person name="Munsamy K."/>
            <person name="Piso A."/>
            <person name="Price J.L."/>
            <person name="Sonnekus B."/>
            <person name="Thomas C."/>
            <person name="van der Nest A."/>
            <person name="van Dijk A."/>
            <person name="van Heerden A."/>
            <person name="van Vuuren N."/>
            <person name="Yilmaz N."/>
            <person name="Duong T.A."/>
            <person name="van der Merwe N.A."/>
            <person name="Wingfield M.J."/>
            <person name="Wingfield B.D."/>
        </authorList>
    </citation>
    <scope>NUCLEOTIDE SEQUENCE [LARGE SCALE GENOMIC DNA]</scope>
    <source>
        <strain evidence="1 2">CMW 18300</strain>
    </source>
</reference>
<dbReference type="EMBL" id="JAWRVE010000030">
    <property type="protein sequence ID" value="KAL1872054.1"/>
    <property type="molecule type" value="Genomic_DNA"/>
</dbReference>
<evidence type="ECO:0000313" key="2">
    <source>
        <dbReference type="Proteomes" id="UP001583177"/>
    </source>
</evidence>
<sequence>MDALVSLSIAANVAAIIPLADTAFKTGTQVFDLYCRYRDASLSISQLVDEIKAATSNIAQARIFIQEFAASAFAIDNGHTLPQIQQLLCLIDQEFKLLRKLMQDTRPSPSRTSSWLDRFQQAQYPHEQCSRNHRTVSALLSPPKEDVQLIEIKEE</sequence>